<dbReference type="InterPro" id="IPR009057">
    <property type="entry name" value="Homeodomain-like_sf"/>
</dbReference>
<dbReference type="Proteomes" id="UP000826234">
    <property type="component" value="Unassembled WGS sequence"/>
</dbReference>
<feature type="DNA-binding region" description="H-T-H motif" evidence="5">
    <location>
        <begin position="492"/>
        <end position="512"/>
    </location>
</feature>
<evidence type="ECO:0000256" key="1">
    <source>
        <dbReference type="ARBA" id="ARBA00023015"/>
    </source>
</evidence>
<feature type="region of interest" description="Disordered" evidence="6">
    <location>
        <begin position="446"/>
        <end position="470"/>
    </location>
</feature>
<dbReference type="InterPro" id="IPR007889">
    <property type="entry name" value="HTH_Psq"/>
</dbReference>
<gene>
    <name evidence="8" type="ORF">JD844_027296</name>
</gene>
<keyword evidence="4 5" id="KW-0539">Nucleus</keyword>
<dbReference type="EMBL" id="JAIPUX010005290">
    <property type="protein sequence ID" value="KAH0616285.1"/>
    <property type="molecule type" value="Genomic_DNA"/>
</dbReference>
<evidence type="ECO:0000256" key="3">
    <source>
        <dbReference type="ARBA" id="ARBA00023163"/>
    </source>
</evidence>
<dbReference type="SUPFAM" id="SSF46689">
    <property type="entry name" value="Homeodomain-like"/>
    <property type="match status" value="1"/>
</dbReference>
<evidence type="ECO:0000256" key="6">
    <source>
        <dbReference type="SAM" id="MobiDB-lite"/>
    </source>
</evidence>
<dbReference type="PANTHER" id="PTHR21545">
    <property type="entry name" value="TRANSCRIPTION FACTOR MLR1/2"/>
    <property type="match status" value="1"/>
</dbReference>
<dbReference type="PANTHER" id="PTHR21545:SF10">
    <property type="entry name" value="LIGAND-DEPENDENT NUCLEAR RECEPTOR COREPRESSOR-LIKE PROTEIN"/>
    <property type="match status" value="1"/>
</dbReference>
<dbReference type="Gene3D" id="1.10.10.60">
    <property type="entry name" value="Homeodomain-like"/>
    <property type="match status" value="2"/>
</dbReference>
<evidence type="ECO:0000259" key="7">
    <source>
        <dbReference type="PROSITE" id="PS50960"/>
    </source>
</evidence>
<feature type="compositionally biased region" description="Basic and acidic residues" evidence="6">
    <location>
        <begin position="1626"/>
        <end position="1638"/>
    </location>
</feature>
<dbReference type="Pfam" id="PF05225">
    <property type="entry name" value="HTH_psq"/>
    <property type="match status" value="2"/>
</dbReference>
<feature type="domain" description="HTH psq-type" evidence="7">
    <location>
        <begin position="464"/>
        <end position="516"/>
    </location>
</feature>
<dbReference type="InterPro" id="IPR028104">
    <property type="entry name" value="DUF4553"/>
</dbReference>
<feature type="compositionally biased region" description="Acidic residues" evidence="6">
    <location>
        <begin position="716"/>
        <end position="727"/>
    </location>
</feature>
<sequence>LGFESILEGLYGPRLRRDLSLFEDCEPEEVTDWSMDEKCSFCNLHKETVSDHTTVIGSLQPAPTEELSSQGQSNTDKIECQAENYLNALFRKKDLPQNCDPNIPLVAQELMKKMIRQFAVEYISKSSKMQENRNGSSYDMSLIHKDILNQTENSLQEEQDSPLDLTVNRIQEQDTQQGDGVLDLSTKKTSLEQSAYDGSCSENSVSGRHHRHREDYVERSAEFADGLLSKALKDIQSGALDVNKAGILYGIPQKTLLLHLEALPAGKPASFKNKTRDFNDSHSYKDSKETCAVLQKVALWAKAQAERTEKSKLTLLETSELRFPTASSYLHQLTLQRMVTQFKEKNETVQYETSAPTVQLKIPQLRISAVSKQQPDSAGLLDVMYHVSKTSTVLEGSALQKLKSILPKQNKIECSASVTQSSVDSYFLHGDLSPLCLNTKNGIIDGTSESTEDALDRKDNKQPRKKRGRYRQYDHEIMEEAIAMVMSGKMSVSKAQGIYGVPHSTLEYKVKERSGTLKTPPKKKLRLPDTGFSRTAADAKSEETAKLERGNSTLSKVLASLCSYHWHQILAMLKFLIQDRYIHSVCSCQLPLTIFSETAEDHVHIPICNFDGNMLLKRCCLQNQRPNTCSPPLSVCVTNMDCLSCQSVAIGHFNTVVSEGNPVPCSPHGCCPKQLQQYKIHSAKPALCMHLCSTGQKTNKGGRARSPSPPSLSPVETDEYDSLEESIDDSLSLDNRLEMNSNQPPSLLPAERSFSVCEQKDNICITEGGGNLDETLLSANQENSLVNSDKLEQVENSPFQDLMDRINEKLKSIETTDTTNVTRLSKSDGKTEEDTKLRSFITSLLHDAKPNDYSFMELLNQHDKEIESKIIQTRFRKRQETLFAMHKSPNSSLFRRQSLQIKRELASLDQTFIRKKASSERNAKKLIKNDKLSPDKIAHQNTLNNIALQNHENKEKLFSSIKSKSLPVRQQESLGLPLNNSGTNSGFVAFAENNCTTSQTHLVEIHGSCGVDLHVDPVPVKRDDSRLLDRTKHNVIPPMWCSVYVTNNFLASPHPYCMEKDKTLVDFQGKTCSNEDINKVVRNTNLHVVVERLEDTLNMAQKAKKPFFNGYTITSKLKDIHKSDAKNNSKSDLFFSMSETGSKGQYVLSQAHVPFSSNSRKECMSKEKEITDGGYKTPWKSSDAFDSNVLTSNNEDLQRSSDAGDNSSTTLNYTSPIKLMFLSEINSSEGVKYTLKSVNDSSKLNIDLYSLHEKTNVPSEKQSETRDLAKNVSIEECSYSENDNKNEVNSVFPTTNEASISENRPSEESIEQSCSGSSLKRKPGRPKKIGPQVVKQFKRPIGRPPKPKVAAPGNTCQLSNSTSCKKSGSSNAEVLEGEGINKNITVTIVFGRSRRTKRCVSEGTVSLVSVVRDPNSDCDVLCESAQLKNSETRDSLLKNKSTPNSASGYEYVRPFESSPVVASHCSNIIRPNQKPLNIIRKPGRPAKVKISGISVTVNQISSQERKVSISSCLPPLEKETVLEKNESFKKENNQCNKRYVAETILNDTDEDFSREKILASKKPEIPLRQSLRDRRPSLPFLHSLASASPLSCRRAFLKKSYKFCLKNVKDQKIQHHSSMMPKHTSINKDPEDAKKSSEHNKFRSINEMSLDPIVSSNSLRWWDPSISNDSLLKELNSRYDQITSTWLNVKGEEFGKCLYDEECHIEQDCSINVSNPLDSCILQLEHSPIKMLFQKKCNIDDLRTWFMQTTETQSLSLVRKANARNPFEVISTRQFKMGTRQYDCNTSPLRKHFKKFALSTPSKSAGDLQILHKIGRSQVLNRNHIYTLAKLRKTRFEIGQCDRWRQVKKLYNHGKSDWKSKRRNLRFFCRSQCFGNGNRKISNQMCMNHRNCTVQSNSPSILIEPHTVTSSTGNEIRDAFHQQTTQLCGLSTNPGLKNNCISSIQPAYCNQENSEKVWGPGEDSWRDKTFKNCRIFLKKINPVEEQSSFNANPVVCTPESVSHSTSHSYFQEKRHCTLRSHSTKQSISDDCEKNTETSKAAEYSTLVKGMHVEQDNKKSSKRVTFDDGPTEVPKKMNKRGKTQCKFTDLDVRKRSKRQLCSAGQVSSCFSKYQIADSSHQQLPPSRFVVILKCTKVKESFNTLFLFVGPLKPVGLPLLGGFASRAVEYSMIPFQLPLHGTPKSNSKTHELTR</sequence>
<feature type="region of interest" description="Disordered" evidence="6">
    <location>
        <begin position="1614"/>
        <end position="1638"/>
    </location>
</feature>
<dbReference type="PROSITE" id="PS50960">
    <property type="entry name" value="HTH_PSQ"/>
    <property type="match status" value="1"/>
</dbReference>
<keyword evidence="2 5" id="KW-0238">DNA-binding</keyword>
<dbReference type="Pfam" id="PF15090">
    <property type="entry name" value="DUF4553"/>
    <property type="match status" value="1"/>
</dbReference>
<feature type="region of interest" description="Disordered" evidence="6">
    <location>
        <begin position="2057"/>
        <end position="2076"/>
    </location>
</feature>
<feature type="region of interest" description="Disordered" evidence="6">
    <location>
        <begin position="697"/>
        <end position="727"/>
    </location>
</feature>
<organism evidence="8 9">
    <name type="scientific">Phrynosoma platyrhinos</name>
    <name type="common">Desert horned lizard</name>
    <dbReference type="NCBI Taxonomy" id="52577"/>
    <lineage>
        <taxon>Eukaryota</taxon>
        <taxon>Metazoa</taxon>
        <taxon>Chordata</taxon>
        <taxon>Craniata</taxon>
        <taxon>Vertebrata</taxon>
        <taxon>Euteleostomi</taxon>
        <taxon>Lepidosauria</taxon>
        <taxon>Squamata</taxon>
        <taxon>Bifurcata</taxon>
        <taxon>Unidentata</taxon>
        <taxon>Episquamata</taxon>
        <taxon>Toxicofera</taxon>
        <taxon>Iguania</taxon>
        <taxon>Phrynosomatidae</taxon>
        <taxon>Phrynosomatinae</taxon>
        <taxon>Phrynosoma</taxon>
    </lineage>
</organism>
<feature type="non-terminal residue" evidence="8">
    <location>
        <position position="1"/>
    </location>
</feature>
<evidence type="ECO:0000256" key="4">
    <source>
        <dbReference type="ARBA" id="ARBA00023242"/>
    </source>
</evidence>
<proteinExistence type="predicted"/>
<comment type="subcellular location">
    <subcellularLocation>
        <location evidence="5">Nucleus</location>
    </subcellularLocation>
</comment>
<evidence type="ECO:0000313" key="8">
    <source>
        <dbReference type="EMBL" id="KAH0616285.1"/>
    </source>
</evidence>
<evidence type="ECO:0000313" key="9">
    <source>
        <dbReference type="Proteomes" id="UP000826234"/>
    </source>
</evidence>
<keyword evidence="1" id="KW-0805">Transcription regulation</keyword>
<evidence type="ECO:0000256" key="5">
    <source>
        <dbReference type="PROSITE-ProRule" id="PRU00320"/>
    </source>
</evidence>
<keyword evidence="3" id="KW-0804">Transcription</keyword>
<evidence type="ECO:0000256" key="2">
    <source>
        <dbReference type="ARBA" id="ARBA00023125"/>
    </source>
</evidence>
<feature type="region of interest" description="Disordered" evidence="6">
    <location>
        <begin position="1296"/>
        <end position="1332"/>
    </location>
</feature>
<feature type="region of interest" description="Disordered" evidence="6">
    <location>
        <begin position="514"/>
        <end position="538"/>
    </location>
</feature>
<feature type="compositionally biased region" description="Basic residues" evidence="6">
    <location>
        <begin position="1319"/>
        <end position="1328"/>
    </location>
</feature>
<reference evidence="8 9" key="1">
    <citation type="journal article" date="2022" name="Gigascience">
        <title>A chromosome-level genome assembly and annotation of the desert horned lizard, Phrynosoma platyrhinos, provides insight into chromosomal rearrangements among reptiles.</title>
        <authorList>
            <person name="Koochekian N."/>
            <person name="Ascanio A."/>
            <person name="Farleigh K."/>
            <person name="Card D.C."/>
            <person name="Schield D.R."/>
            <person name="Castoe T.A."/>
            <person name="Jezkova T."/>
        </authorList>
    </citation>
    <scope>NUCLEOTIDE SEQUENCE [LARGE SCALE GENOMIC DNA]</scope>
    <source>
        <strain evidence="8">NK-2021</strain>
    </source>
</reference>
<accession>A0ABQ7SG05</accession>
<comment type="caution">
    <text evidence="8">The sequence shown here is derived from an EMBL/GenBank/DDBJ whole genome shotgun (WGS) entry which is preliminary data.</text>
</comment>
<name>A0ABQ7SG05_PHRPL</name>
<keyword evidence="9" id="KW-1185">Reference proteome</keyword>
<protein>
    <recommendedName>
        <fullName evidence="7">HTH psq-type domain-containing protein</fullName>
    </recommendedName>
</protein>